<feature type="chain" id="PRO_5038048223" description="Lipoprotein" evidence="2">
    <location>
        <begin position="19"/>
        <end position="147"/>
    </location>
</feature>
<feature type="signal peptide" evidence="2">
    <location>
        <begin position="1"/>
        <end position="18"/>
    </location>
</feature>
<keyword evidence="2" id="KW-0732">Signal</keyword>
<protein>
    <recommendedName>
        <fullName evidence="5">Lipoprotein</fullName>
    </recommendedName>
</protein>
<evidence type="ECO:0000313" key="4">
    <source>
        <dbReference type="Proteomes" id="UP000611723"/>
    </source>
</evidence>
<evidence type="ECO:0008006" key="5">
    <source>
        <dbReference type="Google" id="ProtNLM"/>
    </source>
</evidence>
<feature type="region of interest" description="Disordered" evidence="1">
    <location>
        <begin position="20"/>
        <end position="97"/>
    </location>
</feature>
<sequence length="147" mass="16734">MKKLMMIFCATGFLISVACDNNTRGTRNDNATDQTDTTGVYDENADDPEYDRNRFGADRGRDNTGAETDRRVADENIPDDYGDNPNQTEGSINDLPREVREKLENDEAFQNMKLHSSRSYTRNGNTYYEITLEETGTTTDRRNTNNP</sequence>
<dbReference type="PROSITE" id="PS51257">
    <property type="entry name" value="PROKAR_LIPOPROTEIN"/>
    <property type="match status" value="1"/>
</dbReference>
<keyword evidence="4" id="KW-1185">Reference proteome</keyword>
<proteinExistence type="predicted"/>
<dbReference type="RefSeq" id="WP_201429754.1">
    <property type="nucleotide sequence ID" value="NZ_JAEQBW010000001.1"/>
</dbReference>
<accession>A0A934WVZ8</accession>
<reference evidence="3" key="1">
    <citation type="submission" date="2021-01" db="EMBL/GenBank/DDBJ databases">
        <title>Marivirga aurantiaca sp. nov., isolated from intertidal surface sediments.</title>
        <authorList>
            <person name="Zhang M."/>
        </authorList>
    </citation>
    <scope>NUCLEOTIDE SEQUENCE</scope>
    <source>
        <strain evidence="3">S37H4</strain>
    </source>
</reference>
<dbReference type="EMBL" id="JAEQBW010000001">
    <property type="protein sequence ID" value="MBK6264078.1"/>
    <property type="molecule type" value="Genomic_DNA"/>
</dbReference>
<gene>
    <name evidence="3" type="ORF">JKA74_03435</name>
</gene>
<organism evidence="3 4">
    <name type="scientific">Marivirga aurantiaca</name>
    <dbReference type="NCBI Taxonomy" id="2802615"/>
    <lineage>
        <taxon>Bacteria</taxon>
        <taxon>Pseudomonadati</taxon>
        <taxon>Bacteroidota</taxon>
        <taxon>Cytophagia</taxon>
        <taxon>Cytophagales</taxon>
        <taxon>Marivirgaceae</taxon>
        <taxon>Marivirga</taxon>
    </lineage>
</organism>
<evidence type="ECO:0000313" key="3">
    <source>
        <dbReference type="EMBL" id="MBK6264078.1"/>
    </source>
</evidence>
<comment type="caution">
    <text evidence="3">The sequence shown here is derived from an EMBL/GenBank/DDBJ whole genome shotgun (WGS) entry which is preliminary data.</text>
</comment>
<feature type="compositionally biased region" description="Polar residues" evidence="1">
    <location>
        <begin position="20"/>
        <end position="38"/>
    </location>
</feature>
<evidence type="ECO:0000256" key="1">
    <source>
        <dbReference type="SAM" id="MobiDB-lite"/>
    </source>
</evidence>
<dbReference type="AlphaFoldDB" id="A0A934WVZ8"/>
<dbReference type="Proteomes" id="UP000611723">
    <property type="component" value="Unassembled WGS sequence"/>
</dbReference>
<name>A0A934WVZ8_9BACT</name>
<evidence type="ECO:0000256" key="2">
    <source>
        <dbReference type="SAM" id="SignalP"/>
    </source>
</evidence>
<feature type="compositionally biased region" description="Basic and acidic residues" evidence="1">
    <location>
        <begin position="50"/>
        <end position="74"/>
    </location>
</feature>